<dbReference type="OrthoDB" id="556865at2"/>
<proteinExistence type="predicted"/>
<reference evidence="1" key="1">
    <citation type="submission" date="2004-02" db="EMBL/GenBank/DDBJ databases">
        <authorList>
            <consortium name="DOE Joint Genome Institute"/>
        </authorList>
    </citation>
    <scope>NUCLEOTIDE SEQUENCE [LARGE SCALE GENOMIC DNA]</scope>
    <source>
        <strain evidence="1">WH 8501</strain>
    </source>
</reference>
<reference evidence="1" key="3">
    <citation type="submission" date="2016-12" db="EMBL/GenBank/DDBJ databases">
        <title>Annotation of the draft genome assembly of Crocosphaera watsonii WH 8501.</title>
        <authorList>
            <consortium name="US DOE Joint Genome Institute (JGI-ORNL)"/>
            <person name="Larimer F."/>
            <person name="Land M."/>
        </authorList>
    </citation>
    <scope>NUCLEOTIDE SEQUENCE</scope>
    <source>
        <strain evidence="1">WH 8501</strain>
    </source>
</reference>
<gene>
    <name evidence="1" type="ORF">CwatDRAFT_3560</name>
</gene>
<evidence type="ECO:0000313" key="1">
    <source>
        <dbReference type="EMBL" id="EAM50534.1"/>
    </source>
</evidence>
<evidence type="ECO:0000313" key="2">
    <source>
        <dbReference type="Proteomes" id="UP000003922"/>
    </source>
</evidence>
<organism evidence="1 2">
    <name type="scientific">Crocosphaera watsonii WH 8501</name>
    <dbReference type="NCBI Taxonomy" id="165597"/>
    <lineage>
        <taxon>Bacteria</taxon>
        <taxon>Bacillati</taxon>
        <taxon>Cyanobacteriota</taxon>
        <taxon>Cyanophyceae</taxon>
        <taxon>Oscillatoriophycideae</taxon>
        <taxon>Chroococcales</taxon>
        <taxon>Aphanothecaceae</taxon>
        <taxon>Crocosphaera</taxon>
    </lineage>
</organism>
<keyword evidence="2" id="KW-1185">Reference proteome</keyword>
<dbReference type="KEGG" id="cwa:CwatDRAFT_3560"/>
<dbReference type="AlphaFoldDB" id="Q4C336"/>
<sequence>MEPTGNYSKLWVNTLLDAGKEVRLISNRDLTSYRKLCQWDYKDDYHDATALAYCGWLNLNNPSSFLAIRDPEIQAAYQLLLEHERINRELKPLVNRARNLLHTEFPEAKNSKSQSSDKVDGIWLFISNIDRDGGKSKSWQKKLFQSIGTANKSGFSSQLIKLAQTICSLKQRRIQIKQGFRDSLLTPEYKFYREAFSAFDLGIYESVTILCQIYPFEQFLDGEGNELRKIKPRKFGKAGKPVTKRVGLNRFHARLGKAVKPWESGKKKGHIVTGSVLSRIRLYLWAHRFMGMGQPKDPKPSIIFLYHRYLNDIQAKLTKDGKIDPERPGNNSLKQWGKARVGDKLVKLLFKELIGAYRRSKEM</sequence>
<dbReference type="Proteomes" id="UP000003922">
    <property type="component" value="Unassembled WGS sequence"/>
</dbReference>
<dbReference type="RefSeq" id="WP_007305762.1">
    <property type="nucleotide sequence ID" value="NZ_AADV02000023.1"/>
</dbReference>
<accession>Q4C336</accession>
<protein>
    <submittedName>
        <fullName evidence="1">Uncharacterized protein</fullName>
    </submittedName>
</protein>
<comment type="caution">
    <text evidence="1">The sequence shown here is derived from an EMBL/GenBank/DDBJ whole genome shotgun (WGS) entry which is preliminary data.</text>
</comment>
<dbReference type="EMBL" id="AADV02000023">
    <property type="protein sequence ID" value="EAM50534.1"/>
    <property type="molecule type" value="Genomic_DNA"/>
</dbReference>
<name>Q4C336_CROWT</name>
<reference evidence="1" key="2">
    <citation type="submission" date="2005-06" db="EMBL/GenBank/DDBJ databases">
        <title>Sequencing of the draft genome and assembly of Crocosphaera watsonii WH 8501.</title>
        <authorList>
            <consortium name="US DOE Joint Genome Institute (JGI-PGF)"/>
            <person name="Copeland A."/>
            <person name="Lucas S."/>
            <person name="Lapidus A."/>
            <person name="Barry K."/>
            <person name="Detter C."/>
            <person name="Glavina T."/>
            <person name="Hammon N."/>
            <person name="Israni S."/>
            <person name="Pitluck S."/>
            <person name="Richardson P."/>
        </authorList>
    </citation>
    <scope>NUCLEOTIDE SEQUENCE [LARGE SCALE GENOMIC DNA]</scope>
    <source>
        <strain evidence="1">WH 8501</strain>
    </source>
</reference>